<gene>
    <name evidence="2" type="ORF">IRY30_00040</name>
</gene>
<sequence length="323" mass="35563">MNKPKKRWVATHVPRAFHESVPAEVRPKLTLFKDAWFVVYLVLLIPLSVALGMELLFALPRSDEWVGTMILALCICFAELGLVSLAIKLLPISRGTPLRLVLMALAWGGVVAATLAGAVFSFPWLSVSEKLGLHALSMSLAAAVPEEVLKGLGVWILLWIGRAWWNRPWHGLVAGMLVGLGFGAVEHMTYALNLAVLHPESDVYGVIVFYGMRLILVPLLHMLMTGIVGYGIGKAMYEGPRLGHPARFLQLAGWGALAMSAHFAWNAQFPLEWSGATNLVFRVVLWLMLAGTVVWLIVANQRRLKPLQRAGLEPAVTVYSKVY</sequence>
<keyword evidence="2" id="KW-0645">Protease</keyword>
<keyword evidence="1" id="KW-0812">Transmembrane</keyword>
<dbReference type="InterPro" id="IPR026898">
    <property type="entry name" value="PrsW"/>
</dbReference>
<keyword evidence="2" id="KW-0378">Hydrolase</keyword>
<name>A0ABR9ZGD5_9CORY</name>
<feature type="transmembrane region" description="Helical" evidence="1">
    <location>
        <begin position="172"/>
        <end position="192"/>
    </location>
</feature>
<proteinExistence type="predicted"/>
<keyword evidence="3" id="KW-1185">Reference proteome</keyword>
<evidence type="ECO:0000313" key="3">
    <source>
        <dbReference type="Proteomes" id="UP000635902"/>
    </source>
</evidence>
<dbReference type="PANTHER" id="PTHR36844:SF1">
    <property type="entry name" value="PROTEASE PRSW"/>
    <property type="match status" value="1"/>
</dbReference>
<accession>A0ABR9ZGD5</accession>
<dbReference type="RefSeq" id="WP_194555390.1">
    <property type="nucleotide sequence ID" value="NZ_JADKMY010000001.1"/>
</dbReference>
<evidence type="ECO:0000313" key="2">
    <source>
        <dbReference type="EMBL" id="MBF4552475.1"/>
    </source>
</evidence>
<feature type="transmembrane region" description="Helical" evidence="1">
    <location>
        <begin position="279"/>
        <end position="299"/>
    </location>
</feature>
<feature type="transmembrane region" description="Helical" evidence="1">
    <location>
        <begin position="99"/>
        <end position="120"/>
    </location>
</feature>
<reference evidence="2 3" key="1">
    <citation type="submission" date="2020-10" db="EMBL/GenBank/DDBJ databases">
        <title>Novel species in genus Corynebacterium.</title>
        <authorList>
            <person name="Zhang G."/>
        </authorList>
    </citation>
    <scope>NUCLEOTIDE SEQUENCE [LARGE SCALE GENOMIC DNA]</scope>
    <source>
        <strain evidence="2 3">DSM 45110</strain>
    </source>
</reference>
<feature type="transmembrane region" description="Helical" evidence="1">
    <location>
        <begin position="204"/>
        <end position="228"/>
    </location>
</feature>
<dbReference type="Pfam" id="PF13367">
    <property type="entry name" value="PrsW-protease"/>
    <property type="match status" value="1"/>
</dbReference>
<keyword evidence="2" id="KW-0482">Metalloprotease</keyword>
<dbReference type="PANTHER" id="PTHR36844">
    <property type="entry name" value="PROTEASE PRSW"/>
    <property type="match status" value="1"/>
</dbReference>
<dbReference type="EMBL" id="JADKMY010000001">
    <property type="protein sequence ID" value="MBF4552475.1"/>
    <property type="molecule type" value="Genomic_DNA"/>
</dbReference>
<keyword evidence="1" id="KW-1133">Transmembrane helix</keyword>
<dbReference type="GO" id="GO:0008237">
    <property type="term" value="F:metallopeptidase activity"/>
    <property type="evidence" value="ECO:0007669"/>
    <property type="project" value="UniProtKB-KW"/>
</dbReference>
<feature type="transmembrane region" description="Helical" evidence="1">
    <location>
        <begin position="248"/>
        <end position="267"/>
    </location>
</feature>
<dbReference type="Proteomes" id="UP000635902">
    <property type="component" value="Unassembled WGS sequence"/>
</dbReference>
<evidence type="ECO:0000256" key="1">
    <source>
        <dbReference type="SAM" id="Phobius"/>
    </source>
</evidence>
<keyword evidence="1" id="KW-0472">Membrane</keyword>
<protein>
    <submittedName>
        <fullName evidence="2">PrsW family intramembrane metalloprotease</fullName>
    </submittedName>
</protein>
<feature type="transmembrane region" description="Helical" evidence="1">
    <location>
        <begin position="65"/>
        <end position="87"/>
    </location>
</feature>
<comment type="caution">
    <text evidence="2">The sequence shown here is derived from an EMBL/GenBank/DDBJ whole genome shotgun (WGS) entry which is preliminary data.</text>
</comment>
<feature type="transmembrane region" description="Helical" evidence="1">
    <location>
        <begin position="35"/>
        <end position="59"/>
    </location>
</feature>
<organism evidence="2 3">
    <name type="scientific">Corynebacterium suicordis DSM 45110</name>
    <dbReference type="NCBI Taxonomy" id="1121369"/>
    <lineage>
        <taxon>Bacteria</taxon>
        <taxon>Bacillati</taxon>
        <taxon>Actinomycetota</taxon>
        <taxon>Actinomycetes</taxon>
        <taxon>Mycobacteriales</taxon>
        <taxon>Corynebacteriaceae</taxon>
        <taxon>Corynebacterium</taxon>
    </lineage>
</organism>
<feature type="transmembrane region" description="Helical" evidence="1">
    <location>
        <begin position="140"/>
        <end position="160"/>
    </location>
</feature>